<accession>V9IBT0</accession>
<dbReference type="EMBL" id="JR038041">
    <property type="protein sequence ID" value="AEY58091.1"/>
    <property type="molecule type" value="mRNA"/>
</dbReference>
<evidence type="ECO:0000313" key="3">
    <source>
        <dbReference type="EMBL" id="AEY58092.1"/>
    </source>
</evidence>
<sequence length="115" mass="13543">MFLSVKKFVHYGVLLLLWIKSSYQQEEDIPHNEVKNWALKFGVDLWEFGRQVTKMSEIQRKYHDMEAEVVKKDGVLLVREMAAEVKNMLDFKMNAVMRLVESAEQAAVRHPETEM</sequence>
<evidence type="ECO:0000313" key="2">
    <source>
        <dbReference type="EMBL" id="AEY58091.1"/>
    </source>
</evidence>
<feature type="signal peptide" evidence="1">
    <location>
        <begin position="1"/>
        <end position="24"/>
    </location>
</feature>
<keyword evidence="1" id="KW-0732">Signal</keyword>
<reference evidence="3" key="1">
    <citation type="submission" date="2011-11" db="EMBL/GenBank/DDBJ databases">
        <title>Decoding the brain transcriptome of the Eastern honeybee (Apis cerana) based on pyrosequencing.</title>
        <authorList>
            <person name="Sun L."/>
            <person name="Zheng H."/>
            <person name="Wang Y."/>
            <person name="Xie X."/>
            <person name="Zhu Y."/>
            <person name="Gu W."/>
            <person name="Wang S."/>
        </authorList>
    </citation>
    <scope>NUCLEOTIDE SEQUENCE</scope>
    <source>
        <tissue evidence="3">Brain</tissue>
    </source>
</reference>
<gene>
    <name evidence="2" type="ORF">ACCB00606.1</name>
    <name evidence="3" type="ORF">ACCB00606.3</name>
</gene>
<feature type="chain" id="PRO_5010981610" evidence="1">
    <location>
        <begin position="25"/>
        <end position="115"/>
    </location>
</feature>
<name>V9IBT0_APICE</name>
<organism evidence="3">
    <name type="scientific">Apis cerana</name>
    <name type="common">Indian honeybee</name>
    <dbReference type="NCBI Taxonomy" id="7461"/>
    <lineage>
        <taxon>Eukaryota</taxon>
        <taxon>Metazoa</taxon>
        <taxon>Ecdysozoa</taxon>
        <taxon>Arthropoda</taxon>
        <taxon>Hexapoda</taxon>
        <taxon>Insecta</taxon>
        <taxon>Pterygota</taxon>
        <taxon>Neoptera</taxon>
        <taxon>Endopterygota</taxon>
        <taxon>Hymenoptera</taxon>
        <taxon>Apocrita</taxon>
        <taxon>Aculeata</taxon>
        <taxon>Apoidea</taxon>
        <taxon>Anthophila</taxon>
        <taxon>Apidae</taxon>
        <taxon>Apis</taxon>
    </lineage>
</organism>
<dbReference type="AlphaFoldDB" id="V9IBT0"/>
<protein>
    <submittedName>
        <fullName evidence="3">Calcium channel, voltage-dependent, alpha 2/delta, invertebrate</fullName>
    </submittedName>
</protein>
<proteinExistence type="evidence at transcript level"/>
<evidence type="ECO:0000256" key="1">
    <source>
        <dbReference type="SAM" id="SignalP"/>
    </source>
</evidence>
<dbReference type="EMBL" id="JR038043">
    <property type="protein sequence ID" value="AEY58092.1"/>
    <property type="molecule type" value="mRNA"/>
</dbReference>